<dbReference type="GO" id="GO:0008270">
    <property type="term" value="F:zinc ion binding"/>
    <property type="evidence" value="ECO:0007669"/>
    <property type="project" value="UniProtKB-KW"/>
</dbReference>
<dbReference type="PROSITE" id="PS50157">
    <property type="entry name" value="ZINC_FINGER_C2H2_2"/>
    <property type="match status" value="4"/>
</dbReference>
<dbReference type="PROSITE" id="PS00028">
    <property type="entry name" value="ZINC_FINGER_C2H2_1"/>
    <property type="match status" value="4"/>
</dbReference>
<accession>A0A653BWS6</accession>
<keyword evidence="1" id="KW-0479">Metal-binding</keyword>
<dbReference type="EMBL" id="CAACVG010006121">
    <property type="protein sequence ID" value="VEN39920.1"/>
    <property type="molecule type" value="Genomic_DNA"/>
</dbReference>
<evidence type="ECO:0000256" key="6">
    <source>
        <dbReference type="ARBA" id="ARBA00037948"/>
    </source>
</evidence>
<keyword evidence="3 7" id="KW-0863">Zinc-finger</keyword>
<dbReference type="GO" id="GO:0000981">
    <property type="term" value="F:DNA-binding transcription factor activity, RNA polymerase II-specific"/>
    <property type="evidence" value="ECO:0007669"/>
    <property type="project" value="TreeGrafter"/>
</dbReference>
<dbReference type="Gene3D" id="3.30.160.60">
    <property type="entry name" value="Classic Zinc Finger"/>
    <property type="match status" value="5"/>
</dbReference>
<dbReference type="OrthoDB" id="3561125at2759"/>
<protein>
    <recommendedName>
        <fullName evidence="8">C2H2-type domain-containing protein</fullName>
    </recommendedName>
</protein>
<dbReference type="SMART" id="SM00355">
    <property type="entry name" value="ZnF_C2H2"/>
    <property type="match status" value="10"/>
</dbReference>
<dbReference type="InterPro" id="IPR036236">
    <property type="entry name" value="Znf_C2H2_sf"/>
</dbReference>
<dbReference type="SUPFAM" id="SSF57667">
    <property type="entry name" value="beta-beta-alpha zinc fingers"/>
    <property type="match status" value="1"/>
</dbReference>
<dbReference type="GO" id="GO:0000978">
    <property type="term" value="F:RNA polymerase II cis-regulatory region sequence-specific DNA binding"/>
    <property type="evidence" value="ECO:0007669"/>
    <property type="project" value="TreeGrafter"/>
</dbReference>
<dbReference type="PANTHER" id="PTHR24388">
    <property type="entry name" value="ZINC FINGER PROTEIN"/>
    <property type="match status" value="1"/>
</dbReference>
<name>A0A653BWS6_CALMS</name>
<dbReference type="Proteomes" id="UP000410492">
    <property type="component" value="Unassembled WGS sequence"/>
</dbReference>
<evidence type="ECO:0000256" key="4">
    <source>
        <dbReference type="ARBA" id="ARBA00022833"/>
    </source>
</evidence>
<proteinExistence type="inferred from homology"/>
<evidence type="ECO:0000313" key="9">
    <source>
        <dbReference type="EMBL" id="VEN39920.1"/>
    </source>
</evidence>
<evidence type="ECO:0000256" key="3">
    <source>
        <dbReference type="ARBA" id="ARBA00022771"/>
    </source>
</evidence>
<feature type="non-terminal residue" evidence="9">
    <location>
        <position position="395"/>
    </location>
</feature>
<dbReference type="PANTHER" id="PTHR24388:SF49">
    <property type="entry name" value="ZINC FINGER Y-CHROMOSOMAL PROTEIN 1-LIKE ISOFORM X1"/>
    <property type="match status" value="1"/>
</dbReference>
<evidence type="ECO:0000256" key="5">
    <source>
        <dbReference type="ARBA" id="ARBA00023242"/>
    </source>
</evidence>
<keyword evidence="4" id="KW-0862">Zinc</keyword>
<evidence type="ECO:0000256" key="1">
    <source>
        <dbReference type="ARBA" id="ARBA00022723"/>
    </source>
</evidence>
<dbReference type="InterPro" id="IPR013087">
    <property type="entry name" value="Znf_C2H2_type"/>
</dbReference>
<dbReference type="InterPro" id="IPR050527">
    <property type="entry name" value="Snail/Krueppel_Znf"/>
</dbReference>
<keyword evidence="10" id="KW-1185">Reference proteome</keyword>
<comment type="similarity">
    <text evidence="6">Belongs to the snail C2H2-type zinc-finger protein family.</text>
</comment>
<evidence type="ECO:0000313" key="10">
    <source>
        <dbReference type="Proteomes" id="UP000410492"/>
    </source>
</evidence>
<feature type="domain" description="C2H2-type" evidence="8">
    <location>
        <begin position="111"/>
        <end position="138"/>
    </location>
</feature>
<feature type="domain" description="C2H2-type" evidence="8">
    <location>
        <begin position="140"/>
        <end position="163"/>
    </location>
</feature>
<evidence type="ECO:0000256" key="2">
    <source>
        <dbReference type="ARBA" id="ARBA00022737"/>
    </source>
</evidence>
<feature type="domain" description="C2H2-type" evidence="8">
    <location>
        <begin position="8"/>
        <end position="35"/>
    </location>
</feature>
<sequence>METAGDTFVCYHCGYVARSKHHLVDHMKVHRNRKYIYSCCYCDFRTNSGRLFTTHNKTHSLDSKQFEALHVKEENMDDNFNQGNAMLIDSETSVVNKRSSRARESVSSKVHQCTKCNYKTTKTEYLKRHLVTHSDNRIISRCLYCNKTFKRKISLDDHIIKIHPDFMASVSRKVHECTKCTYKTTKSTNIEQHLITNHPEVAGNRILSRCLYCNKTFKGKPGLDCHIIKIHPDFIASITSKIHECTQCTYKTTMTSNFRRHLIRKHPEVAGNRILSRCIYCNKTFKDKLGLDDHIIKIHPDFIASVTSKIYECTQCTYKTTDPYNMRKHLITYHPEISGNRILTRCIYCNKTFKSKPELDDHIIKIHSDVMASVISKIYECTQSIYKTTNAQCIR</sequence>
<feature type="domain" description="C2H2-type" evidence="8">
    <location>
        <begin position="344"/>
        <end position="372"/>
    </location>
</feature>
<gene>
    <name evidence="9" type="ORF">CALMAC_LOCUS4273</name>
</gene>
<keyword evidence="2" id="KW-0677">Repeat</keyword>
<evidence type="ECO:0000256" key="7">
    <source>
        <dbReference type="PROSITE-ProRule" id="PRU00042"/>
    </source>
</evidence>
<reference evidence="9 10" key="1">
    <citation type="submission" date="2019-01" db="EMBL/GenBank/DDBJ databases">
        <authorList>
            <person name="Sayadi A."/>
        </authorList>
    </citation>
    <scope>NUCLEOTIDE SEQUENCE [LARGE SCALE GENOMIC DNA]</scope>
</reference>
<organism evidence="9 10">
    <name type="scientific">Callosobruchus maculatus</name>
    <name type="common">Southern cowpea weevil</name>
    <name type="synonym">Pulse bruchid</name>
    <dbReference type="NCBI Taxonomy" id="64391"/>
    <lineage>
        <taxon>Eukaryota</taxon>
        <taxon>Metazoa</taxon>
        <taxon>Ecdysozoa</taxon>
        <taxon>Arthropoda</taxon>
        <taxon>Hexapoda</taxon>
        <taxon>Insecta</taxon>
        <taxon>Pterygota</taxon>
        <taxon>Neoptera</taxon>
        <taxon>Endopterygota</taxon>
        <taxon>Coleoptera</taxon>
        <taxon>Polyphaga</taxon>
        <taxon>Cucujiformia</taxon>
        <taxon>Chrysomeloidea</taxon>
        <taxon>Chrysomelidae</taxon>
        <taxon>Bruchinae</taxon>
        <taxon>Bruchini</taxon>
        <taxon>Callosobruchus</taxon>
    </lineage>
</organism>
<dbReference type="Pfam" id="PF00096">
    <property type="entry name" value="zf-C2H2"/>
    <property type="match status" value="2"/>
</dbReference>
<keyword evidence="5" id="KW-0539">Nucleus</keyword>
<evidence type="ECO:0000259" key="8">
    <source>
        <dbReference type="PROSITE" id="PS50157"/>
    </source>
</evidence>
<dbReference type="AlphaFoldDB" id="A0A653BWS6"/>